<feature type="region of interest" description="Disordered" evidence="1">
    <location>
        <begin position="1"/>
        <end position="43"/>
    </location>
</feature>
<accession>B4VZ96</accession>
<dbReference type="AlphaFoldDB" id="B4VZ96"/>
<name>B4VZ96_9CYAN</name>
<evidence type="ECO:0000313" key="4">
    <source>
        <dbReference type="Proteomes" id="UP000003835"/>
    </source>
</evidence>
<feature type="compositionally biased region" description="Basic and acidic residues" evidence="1">
    <location>
        <begin position="9"/>
        <end position="23"/>
    </location>
</feature>
<dbReference type="STRING" id="118168.MC7420_4922"/>
<dbReference type="eggNOG" id="ENOG5030Q75">
    <property type="taxonomic scope" value="Bacteria"/>
</dbReference>
<keyword evidence="2" id="KW-0812">Transmembrane</keyword>
<evidence type="ECO:0000256" key="1">
    <source>
        <dbReference type="SAM" id="MobiDB-lite"/>
    </source>
</evidence>
<evidence type="ECO:0000256" key="2">
    <source>
        <dbReference type="SAM" id="Phobius"/>
    </source>
</evidence>
<organism evidence="3 4">
    <name type="scientific">Coleofasciculus chthonoplastes PCC 7420</name>
    <dbReference type="NCBI Taxonomy" id="118168"/>
    <lineage>
        <taxon>Bacteria</taxon>
        <taxon>Bacillati</taxon>
        <taxon>Cyanobacteriota</taxon>
        <taxon>Cyanophyceae</taxon>
        <taxon>Coleofasciculales</taxon>
        <taxon>Coleofasciculaceae</taxon>
        <taxon>Coleofasciculus</taxon>
    </lineage>
</organism>
<keyword evidence="2" id="KW-1133">Transmembrane helix</keyword>
<reference evidence="3 4" key="1">
    <citation type="submission" date="2008-07" db="EMBL/GenBank/DDBJ databases">
        <authorList>
            <person name="Tandeau de Marsac N."/>
            <person name="Ferriera S."/>
            <person name="Johnson J."/>
            <person name="Kravitz S."/>
            <person name="Beeson K."/>
            <person name="Sutton G."/>
            <person name="Rogers Y.-H."/>
            <person name="Friedman R."/>
            <person name="Frazier M."/>
            <person name="Venter J.C."/>
        </authorList>
    </citation>
    <scope>NUCLEOTIDE SEQUENCE [LARGE SCALE GENOMIC DNA]</scope>
    <source>
        <strain evidence="3 4">PCC 7420</strain>
    </source>
</reference>
<keyword evidence="4" id="KW-1185">Reference proteome</keyword>
<proteinExistence type="predicted"/>
<dbReference type="Proteomes" id="UP000003835">
    <property type="component" value="Unassembled WGS sequence"/>
</dbReference>
<dbReference type="RefSeq" id="WP_006104104.1">
    <property type="nucleotide sequence ID" value="NZ_DS989862.1"/>
</dbReference>
<feature type="compositionally biased region" description="Acidic residues" evidence="1">
    <location>
        <begin position="24"/>
        <end position="34"/>
    </location>
</feature>
<keyword evidence="2" id="KW-0472">Membrane</keyword>
<dbReference type="HOGENOM" id="CLU_2354903_0_0_3"/>
<dbReference type="EMBL" id="DS989862">
    <property type="protein sequence ID" value="EDX72649.1"/>
    <property type="molecule type" value="Genomic_DNA"/>
</dbReference>
<feature type="transmembrane region" description="Helical" evidence="2">
    <location>
        <begin position="54"/>
        <end position="77"/>
    </location>
</feature>
<protein>
    <submittedName>
        <fullName evidence="3">Uncharacterized protein</fullName>
    </submittedName>
</protein>
<gene>
    <name evidence="3" type="ORF">MC7420_4922</name>
</gene>
<sequence>MWNNQNPPEFEHDGFPHPQRDGADETSPDTEQESLDPNLSPEHIKATKKSLKRIYIILLIMGLLLGGLVSVGVVIALDRMGLTDAPADVEETEMPY</sequence>
<evidence type="ECO:0000313" key="3">
    <source>
        <dbReference type="EMBL" id="EDX72649.1"/>
    </source>
</evidence>